<dbReference type="PROSITE" id="PS52016">
    <property type="entry name" value="TONB_DEPENDENT_REC_3"/>
    <property type="match status" value="1"/>
</dbReference>
<dbReference type="InterPro" id="IPR023997">
    <property type="entry name" value="TonB-dep_OMP_SusC/RagA_CS"/>
</dbReference>
<dbReference type="NCBIfam" id="TIGR04057">
    <property type="entry name" value="SusC_RagA_signa"/>
    <property type="match status" value="1"/>
</dbReference>
<dbReference type="NCBIfam" id="TIGR04056">
    <property type="entry name" value="OMP_RagA_SusC"/>
    <property type="match status" value="1"/>
</dbReference>
<comment type="subcellular location">
    <subcellularLocation>
        <location evidence="1">Cell outer membrane</location>
        <topology evidence="1">Multi-pass membrane protein</topology>
    </subcellularLocation>
</comment>
<keyword evidence="1" id="KW-0812">Transmembrane</keyword>
<evidence type="ECO:0000259" key="3">
    <source>
        <dbReference type="Pfam" id="PF07715"/>
    </source>
</evidence>
<feature type="signal peptide" evidence="2">
    <location>
        <begin position="1"/>
        <end position="24"/>
    </location>
</feature>
<name>A0A1H7TIA7_9SPHI</name>
<dbReference type="FunFam" id="2.170.130.10:FF:000003">
    <property type="entry name" value="SusC/RagA family TonB-linked outer membrane protein"/>
    <property type="match status" value="1"/>
</dbReference>
<protein>
    <submittedName>
        <fullName evidence="4">TonB-linked outer membrane protein, SusC/RagA family</fullName>
    </submittedName>
</protein>
<organism evidence="4 5">
    <name type="scientific">Parapedobacter koreensis</name>
    <dbReference type="NCBI Taxonomy" id="332977"/>
    <lineage>
        <taxon>Bacteria</taxon>
        <taxon>Pseudomonadati</taxon>
        <taxon>Bacteroidota</taxon>
        <taxon>Sphingobacteriia</taxon>
        <taxon>Sphingobacteriales</taxon>
        <taxon>Sphingobacteriaceae</taxon>
        <taxon>Parapedobacter</taxon>
    </lineage>
</organism>
<dbReference type="EMBL" id="FNZR01000011">
    <property type="protein sequence ID" value="SEL84453.1"/>
    <property type="molecule type" value="Genomic_DNA"/>
</dbReference>
<keyword evidence="1" id="KW-1134">Transmembrane beta strand</keyword>
<dbReference type="Gene3D" id="2.170.130.10">
    <property type="entry name" value="TonB-dependent receptor, plug domain"/>
    <property type="match status" value="1"/>
</dbReference>
<feature type="chain" id="PRO_5011553867" evidence="2">
    <location>
        <begin position="25"/>
        <end position="1016"/>
    </location>
</feature>
<dbReference type="Gene3D" id="2.60.40.1120">
    <property type="entry name" value="Carboxypeptidase-like, regulatory domain"/>
    <property type="match status" value="1"/>
</dbReference>
<dbReference type="SUPFAM" id="SSF49464">
    <property type="entry name" value="Carboxypeptidase regulatory domain-like"/>
    <property type="match status" value="1"/>
</dbReference>
<keyword evidence="1" id="KW-0472">Membrane</keyword>
<dbReference type="InterPro" id="IPR037066">
    <property type="entry name" value="Plug_dom_sf"/>
</dbReference>
<feature type="domain" description="TonB-dependent receptor plug" evidence="3">
    <location>
        <begin position="118"/>
        <end position="224"/>
    </location>
</feature>
<sequence>MSKSMKYTLLGLVCCLLFCQRTVAQETVTGKVTDAASGEPLVGATITVVGEDASTTTNEEGVYTLTVRSFDVSLLVRYIGYNSQEVALGGKKMLDIAMVASDSALEEVVVIGYGTQAKQDVTGSVSAVKGDEIVRSNAPNLANALVGRLPGIVAVQRNAEPGDDSPDELLIRGRSTLNNNAPLILVDGIPRDFSQIDPNEIESLSVLKDASATAVYGIRGANGVILVTTKRGKTGKPSFTYNGYAGIQNPSQVPKYLNSYDFARLYNEAALNDNPDATPPYSAEDLQKYRDHSSPYTHPDVDWYNAVIKPDALQQRHSLSSTGGSEHLNYFLLLGYFDQQGMYRSVNFSKYNFRANINADLSNTTKLTVGLGGELGDWRHPGVVTSREDGGIFSTTTYLPPNAFPIKNEDGSWASLWGTNPVADLTEAGYRKNGARNIQTSFTIDQKFDFWVKGLSAKVIYAYDFGFNNYKNWYTPYQTFIPTGDGLEEIGVPLPSLDEGFDQYNNRTFETHINYNRTFGKHELGILALYTQFASYSNSLSGYRSDFPSKALDQLFAGPRTNINNYGGASESGREGVVGRINYNYDQRYLVEASFGYNGSENFAPSRRYGFFPGFSLGWNMANEAFLKRIDYIDMLKIRGSYGEVGNDLVSDRRFLYRQPVYYGSDYVFGGSSPTPVQSLYIGELANPYVTWERARKTNFGVDASFKGGFFGFRTDVFFEQRANILAMRNQSVPVTFGASLPVENIARVRNHGVEVELRHDHTIGAFNYFVNANYTFTRNKIAFIDEPANIPAYRQRTGKPMGQFFGYVSEGLYQTQEEIDNSPKIVGVEPRLGDIRYKDLNGDNVINSNDISAIGKSDIPESIFGITLGGSYKGFDLNVLLQGAGGYNVNFQGEATLEFIYGSSAMEHHLDRWTPENPNASYPRLSLDQYNYKQETSSFWLQDAAYLRLKNAELGYTFPKSLIPENVLKRLRIYLTGTNLLTWSKVKIFDPEAPSGAPYFYPIQKTMMVGLNVEF</sequence>
<keyword evidence="2" id="KW-0732">Signal</keyword>
<dbReference type="Pfam" id="PF13715">
    <property type="entry name" value="CarbopepD_reg_2"/>
    <property type="match status" value="1"/>
</dbReference>
<dbReference type="InterPro" id="IPR039426">
    <property type="entry name" value="TonB-dep_rcpt-like"/>
</dbReference>
<dbReference type="GO" id="GO:0009279">
    <property type="term" value="C:cell outer membrane"/>
    <property type="evidence" value="ECO:0007669"/>
    <property type="project" value="UniProtKB-SubCell"/>
</dbReference>
<keyword evidence="1" id="KW-0813">Transport</keyword>
<accession>A0A1H7TIA7</accession>
<keyword evidence="1" id="KW-0998">Cell outer membrane</keyword>
<dbReference type="InterPro" id="IPR012910">
    <property type="entry name" value="Plug_dom"/>
</dbReference>
<evidence type="ECO:0000313" key="4">
    <source>
        <dbReference type="EMBL" id="SEL84453.1"/>
    </source>
</evidence>
<evidence type="ECO:0000313" key="5">
    <source>
        <dbReference type="Proteomes" id="UP000198916"/>
    </source>
</evidence>
<dbReference type="STRING" id="332977.SAMN05421740_11183"/>
<keyword evidence="5" id="KW-1185">Reference proteome</keyword>
<gene>
    <name evidence="4" type="ORF">SAMN05421740_11183</name>
</gene>
<comment type="similarity">
    <text evidence="1">Belongs to the TonB-dependent receptor family.</text>
</comment>
<dbReference type="InterPro" id="IPR023996">
    <property type="entry name" value="TonB-dep_OMP_SusC/RagA"/>
</dbReference>
<dbReference type="Proteomes" id="UP000198916">
    <property type="component" value="Unassembled WGS sequence"/>
</dbReference>
<dbReference type="OrthoDB" id="9768177at2"/>
<evidence type="ECO:0000256" key="1">
    <source>
        <dbReference type="PROSITE-ProRule" id="PRU01360"/>
    </source>
</evidence>
<dbReference type="AlphaFoldDB" id="A0A1H7TIA7"/>
<reference evidence="5" key="1">
    <citation type="submission" date="2016-10" db="EMBL/GenBank/DDBJ databases">
        <authorList>
            <person name="Varghese N."/>
            <person name="Submissions S."/>
        </authorList>
    </citation>
    <scope>NUCLEOTIDE SEQUENCE [LARGE SCALE GENOMIC DNA]</scope>
    <source>
        <strain evidence="5">Jip14</strain>
    </source>
</reference>
<dbReference type="InterPro" id="IPR008969">
    <property type="entry name" value="CarboxyPept-like_regulatory"/>
</dbReference>
<dbReference type="SUPFAM" id="SSF56935">
    <property type="entry name" value="Porins"/>
    <property type="match status" value="1"/>
</dbReference>
<proteinExistence type="inferred from homology"/>
<evidence type="ECO:0000256" key="2">
    <source>
        <dbReference type="SAM" id="SignalP"/>
    </source>
</evidence>
<dbReference type="Pfam" id="PF07715">
    <property type="entry name" value="Plug"/>
    <property type="match status" value="1"/>
</dbReference>